<dbReference type="EMBL" id="MGHH01000015">
    <property type="protein sequence ID" value="OGM63742.1"/>
    <property type="molecule type" value="Genomic_DNA"/>
</dbReference>
<name>A0A1F8BI83_9BACT</name>
<gene>
    <name evidence="1" type="ORF">A2893_02045</name>
</gene>
<dbReference type="STRING" id="1802521.A2893_02045"/>
<evidence type="ECO:0000313" key="2">
    <source>
        <dbReference type="Proteomes" id="UP000176725"/>
    </source>
</evidence>
<dbReference type="Proteomes" id="UP000176725">
    <property type="component" value="Unassembled WGS sequence"/>
</dbReference>
<proteinExistence type="predicted"/>
<protein>
    <submittedName>
        <fullName evidence="1">Uncharacterized protein</fullName>
    </submittedName>
</protein>
<evidence type="ECO:0000313" key="1">
    <source>
        <dbReference type="EMBL" id="OGM63742.1"/>
    </source>
</evidence>
<reference evidence="1 2" key="1">
    <citation type="journal article" date="2016" name="Nat. Commun.">
        <title>Thousands of microbial genomes shed light on interconnected biogeochemical processes in an aquifer system.</title>
        <authorList>
            <person name="Anantharaman K."/>
            <person name="Brown C.T."/>
            <person name="Hug L.A."/>
            <person name="Sharon I."/>
            <person name="Castelle C.J."/>
            <person name="Probst A.J."/>
            <person name="Thomas B.C."/>
            <person name="Singh A."/>
            <person name="Wilkins M.J."/>
            <person name="Karaoz U."/>
            <person name="Brodie E.L."/>
            <person name="Williams K.H."/>
            <person name="Hubbard S.S."/>
            <person name="Banfield J.F."/>
        </authorList>
    </citation>
    <scope>NUCLEOTIDE SEQUENCE [LARGE SCALE GENOMIC DNA]</scope>
</reference>
<organism evidence="1 2">
    <name type="scientific">Candidatus Woesebacteria bacterium RIFCSPLOWO2_01_FULL_39_25</name>
    <dbReference type="NCBI Taxonomy" id="1802521"/>
    <lineage>
        <taxon>Bacteria</taxon>
        <taxon>Candidatus Woeseibacteriota</taxon>
    </lineage>
</organism>
<accession>A0A1F8BI83</accession>
<sequence>MRIVKKIFVFILFLILLKLSLSLFFKYIYYPNNPTTYTEYRLKPGYVSGFDPDPNSNEIIMTPPIGGCNSGCQGNKEEVSCKFYSKAYDICEFRCYGNLYNNCQGYWGTIKMLLVN</sequence>
<comment type="caution">
    <text evidence="1">The sequence shown here is derived from an EMBL/GenBank/DDBJ whole genome shotgun (WGS) entry which is preliminary data.</text>
</comment>
<dbReference type="AlphaFoldDB" id="A0A1F8BI83"/>